<reference evidence="3" key="1">
    <citation type="submission" date="2025-08" db="UniProtKB">
        <authorList>
            <consortium name="Ensembl"/>
        </authorList>
    </citation>
    <scope>IDENTIFICATION</scope>
</reference>
<evidence type="ECO:0000313" key="3">
    <source>
        <dbReference type="Ensembl" id="ENSGMOP00000018990.2"/>
    </source>
</evidence>
<dbReference type="Ensembl" id="ENSGMOT00000019450.2">
    <property type="protein sequence ID" value="ENSGMOP00000018990.2"/>
    <property type="gene ID" value="ENSGMOG00000017664.2"/>
</dbReference>
<feature type="compositionally biased region" description="Basic and acidic residues" evidence="1">
    <location>
        <begin position="125"/>
        <end position="144"/>
    </location>
</feature>
<dbReference type="SMART" id="SM00526">
    <property type="entry name" value="H15"/>
    <property type="match status" value="1"/>
</dbReference>
<dbReference type="SUPFAM" id="SSF46785">
    <property type="entry name" value="Winged helix' DNA-binding domain"/>
    <property type="match status" value="1"/>
</dbReference>
<feature type="domain" description="H15" evidence="2">
    <location>
        <begin position="43"/>
        <end position="123"/>
    </location>
</feature>
<feature type="compositionally biased region" description="Basic and acidic residues" evidence="1">
    <location>
        <begin position="262"/>
        <end position="292"/>
    </location>
</feature>
<keyword evidence="4" id="KW-1185">Reference proteome</keyword>
<dbReference type="InterPro" id="IPR036390">
    <property type="entry name" value="WH_DNA-bd_sf"/>
</dbReference>
<proteinExistence type="predicted"/>
<dbReference type="GO" id="GO:0000786">
    <property type="term" value="C:nucleosome"/>
    <property type="evidence" value="ECO:0007669"/>
    <property type="project" value="InterPro"/>
</dbReference>
<protein>
    <submittedName>
        <fullName evidence="3">Histone H1-II-like</fullName>
    </submittedName>
</protein>
<dbReference type="Gene3D" id="1.10.10.10">
    <property type="entry name" value="Winged helix-like DNA-binding domain superfamily/Winged helix DNA-binding domain"/>
    <property type="match status" value="1"/>
</dbReference>
<dbReference type="GeneTree" id="ENSGT00940000170142"/>
<feature type="region of interest" description="Disordered" evidence="1">
    <location>
        <begin position="97"/>
        <end position="306"/>
    </location>
</feature>
<evidence type="ECO:0000313" key="4">
    <source>
        <dbReference type="Proteomes" id="UP000694546"/>
    </source>
</evidence>
<accession>A0A8C4ZRA3</accession>
<evidence type="ECO:0000256" key="1">
    <source>
        <dbReference type="SAM" id="MobiDB-lite"/>
    </source>
</evidence>
<evidence type="ECO:0000259" key="2">
    <source>
        <dbReference type="PROSITE" id="PS51504"/>
    </source>
</evidence>
<organism evidence="3 4">
    <name type="scientific">Gadus morhua</name>
    <name type="common">Atlantic cod</name>
    <dbReference type="NCBI Taxonomy" id="8049"/>
    <lineage>
        <taxon>Eukaryota</taxon>
        <taxon>Metazoa</taxon>
        <taxon>Chordata</taxon>
        <taxon>Craniata</taxon>
        <taxon>Vertebrata</taxon>
        <taxon>Euteleostomi</taxon>
        <taxon>Actinopterygii</taxon>
        <taxon>Neopterygii</taxon>
        <taxon>Teleostei</taxon>
        <taxon>Neoteleostei</taxon>
        <taxon>Acanthomorphata</taxon>
        <taxon>Zeiogadaria</taxon>
        <taxon>Gadariae</taxon>
        <taxon>Gadiformes</taxon>
        <taxon>Gadoidei</taxon>
        <taxon>Gadidae</taxon>
        <taxon>Gadus</taxon>
    </lineage>
</organism>
<dbReference type="Proteomes" id="UP000694546">
    <property type="component" value="Chromosome 13"/>
</dbReference>
<feature type="compositionally biased region" description="Acidic residues" evidence="1">
    <location>
        <begin position="247"/>
        <end position="261"/>
    </location>
</feature>
<gene>
    <name evidence="3" type="primary">LOC115557666</name>
</gene>
<dbReference type="AlphaFoldDB" id="A0A8C4ZRA3"/>
<dbReference type="InterPro" id="IPR036388">
    <property type="entry name" value="WH-like_DNA-bd_sf"/>
</dbReference>
<dbReference type="InterPro" id="IPR005818">
    <property type="entry name" value="Histone_H1/H5_H15"/>
</dbReference>
<feature type="compositionally biased region" description="Basic and acidic residues" evidence="1">
    <location>
        <begin position="217"/>
        <end position="246"/>
    </location>
</feature>
<sequence>MPPKKPAVEKIVPTSPVGSESHDDSETAESDAVGSVSTSKVPAHPPAMVMVKNAVKDLDSRKGVSSQAIRNSIKAKYPAMELVRLKYMVRKALIKGLENGTLVRPANSTAAATGAQGRFRLAPKKPTDPKEKSENTDPTEEKPKATKAGPKKANGADKEAGTGKRKDSKKKSENTETVKKTKKANDAAASKVAPAKRPKAKRGAVNMEASEEMLDDVEPKAKEPRAKKPKAKEVEAKEPKAAKEVEEKEPDAAEEPDAADEVEAKQPKAAKEPKAKVTKAAKEKASVKDGKPKATTAAGRRVKITE</sequence>
<dbReference type="GO" id="GO:0003677">
    <property type="term" value="F:DNA binding"/>
    <property type="evidence" value="ECO:0007669"/>
    <property type="project" value="InterPro"/>
</dbReference>
<feature type="compositionally biased region" description="Basic and acidic residues" evidence="1">
    <location>
        <begin position="154"/>
        <end position="185"/>
    </location>
</feature>
<dbReference type="CDD" id="cd00073">
    <property type="entry name" value="H15"/>
    <property type="match status" value="1"/>
</dbReference>
<name>A0A8C4ZRA3_GADMO</name>
<reference evidence="3" key="2">
    <citation type="submission" date="2025-09" db="UniProtKB">
        <authorList>
            <consortium name="Ensembl"/>
        </authorList>
    </citation>
    <scope>IDENTIFICATION</scope>
</reference>
<feature type="region of interest" description="Disordered" evidence="1">
    <location>
        <begin position="1"/>
        <end position="45"/>
    </location>
</feature>
<dbReference type="PROSITE" id="PS51504">
    <property type="entry name" value="H15"/>
    <property type="match status" value="1"/>
</dbReference>
<dbReference type="GO" id="GO:0006334">
    <property type="term" value="P:nucleosome assembly"/>
    <property type="evidence" value="ECO:0007669"/>
    <property type="project" value="InterPro"/>
</dbReference>
<dbReference type="Pfam" id="PF00538">
    <property type="entry name" value="Linker_histone"/>
    <property type="match status" value="1"/>
</dbReference>